<evidence type="ECO:0000256" key="4">
    <source>
        <dbReference type="ARBA" id="ARBA00022741"/>
    </source>
</evidence>
<gene>
    <name evidence="10" type="ORF">CAI16_19020</name>
</gene>
<keyword evidence="2" id="KW-0813">Transport</keyword>
<dbReference type="Proteomes" id="UP000256488">
    <property type="component" value="Unassembled WGS sequence"/>
</dbReference>
<keyword evidence="4" id="KW-0547">Nucleotide-binding</keyword>
<dbReference type="GO" id="GO:0016020">
    <property type="term" value="C:membrane"/>
    <property type="evidence" value="ECO:0007669"/>
    <property type="project" value="InterPro"/>
</dbReference>
<dbReference type="EMBL" id="NFZX01000079">
    <property type="protein sequence ID" value="RFA32093.1"/>
    <property type="molecule type" value="Genomic_DNA"/>
</dbReference>
<keyword evidence="7 8" id="KW-0472">Membrane</keyword>
<dbReference type="InterPro" id="IPR003439">
    <property type="entry name" value="ABC_transporter-like_ATP-bd"/>
</dbReference>
<feature type="transmembrane region" description="Helical" evidence="8">
    <location>
        <begin position="285"/>
        <end position="306"/>
    </location>
</feature>
<dbReference type="RefSeq" id="WP_116279652.1">
    <property type="nucleotide sequence ID" value="NZ_NFZX01000079.1"/>
</dbReference>
<dbReference type="GO" id="GO:0016887">
    <property type="term" value="F:ATP hydrolysis activity"/>
    <property type="evidence" value="ECO:0007669"/>
    <property type="project" value="InterPro"/>
</dbReference>
<dbReference type="InterPro" id="IPR003593">
    <property type="entry name" value="AAA+_ATPase"/>
</dbReference>
<dbReference type="Gene3D" id="3.40.50.300">
    <property type="entry name" value="P-loop containing nucleotide triphosphate hydrolases"/>
    <property type="match status" value="1"/>
</dbReference>
<evidence type="ECO:0000256" key="1">
    <source>
        <dbReference type="ARBA" id="ARBA00005417"/>
    </source>
</evidence>
<comment type="caution">
    <text evidence="10">The sequence shown here is derived from an EMBL/GenBank/DDBJ whole genome shotgun (WGS) entry which is preliminary data.</text>
</comment>
<keyword evidence="3" id="KW-1003">Cell membrane</keyword>
<dbReference type="InterPro" id="IPR027417">
    <property type="entry name" value="P-loop_NTPase"/>
</dbReference>
<dbReference type="FunFam" id="3.40.50.300:FF:003010">
    <property type="entry name" value="Teichoic acids export ATP-binding protein TagH"/>
    <property type="match status" value="1"/>
</dbReference>
<dbReference type="SMART" id="SM00382">
    <property type="entry name" value="AAA"/>
    <property type="match status" value="1"/>
</dbReference>
<evidence type="ECO:0000256" key="2">
    <source>
        <dbReference type="ARBA" id="ARBA00022448"/>
    </source>
</evidence>
<dbReference type="GO" id="GO:0140359">
    <property type="term" value="F:ABC-type transporter activity"/>
    <property type="evidence" value="ECO:0007669"/>
    <property type="project" value="InterPro"/>
</dbReference>
<accession>A0A3E0WIP5</accession>
<keyword evidence="8" id="KW-0812">Transmembrane</keyword>
<keyword evidence="8" id="KW-1133">Transmembrane helix</keyword>
<organism evidence="10 11">
    <name type="scientific">Virgibacillus dokdonensis</name>
    <dbReference type="NCBI Taxonomy" id="302167"/>
    <lineage>
        <taxon>Bacteria</taxon>
        <taxon>Bacillati</taxon>
        <taxon>Bacillota</taxon>
        <taxon>Bacilli</taxon>
        <taxon>Bacillales</taxon>
        <taxon>Bacillaceae</taxon>
        <taxon>Virgibacillus</taxon>
    </lineage>
</organism>
<evidence type="ECO:0000256" key="3">
    <source>
        <dbReference type="ARBA" id="ARBA00022475"/>
    </source>
</evidence>
<comment type="similarity">
    <text evidence="1">Belongs to the ABC transporter superfamily.</text>
</comment>
<dbReference type="PANTHER" id="PTHR46743:SF2">
    <property type="entry name" value="TEICHOIC ACIDS EXPORT ATP-BINDING PROTEIN TAGH"/>
    <property type="match status" value="1"/>
</dbReference>
<dbReference type="InterPro" id="IPR015860">
    <property type="entry name" value="ABC_transpr_TagH-like"/>
</dbReference>
<evidence type="ECO:0000256" key="6">
    <source>
        <dbReference type="ARBA" id="ARBA00022967"/>
    </source>
</evidence>
<dbReference type="InterPro" id="IPR017871">
    <property type="entry name" value="ABC_transporter-like_CS"/>
</dbReference>
<evidence type="ECO:0000256" key="5">
    <source>
        <dbReference type="ARBA" id="ARBA00022840"/>
    </source>
</evidence>
<dbReference type="InterPro" id="IPR050683">
    <property type="entry name" value="Bact_Polysacc_Export_ATP-bd"/>
</dbReference>
<dbReference type="PANTHER" id="PTHR46743">
    <property type="entry name" value="TEICHOIC ACIDS EXPORT ATP-BINDING PROTEIN TAGH"/>
    <property type="match status" value="1"/>
</dbReference>
<dbReference type="PROSITE" id="PS00211">
    <property type="entry name" value="ABC_TRANSPORTER_1"/>
    <property type="match status" value="1"/>
</dbReference>
<protein>
    <recommendedName>
        <fullName evidence="9">ABC transporter domain-containing protein</fullName>
    </recommendedName>
</protein>
<evidence type="ECO:0000313" key="11">
    <source>
        <dbReference type="Proteomes" id="UP000256488"/>
    </source>
</evidence>
<keyword evidence="6" id="KW-1278">Translocase</keyword>
<reference evidence="10 11" key="1">
    <citation type="submission" date="2017-05" db="EMBL/GenBank/DDBJ databases">
        <title>Virgibacillus sp. AK90 isolated from a saltern of Kakinada, India.</title>
        <authorList>
            <person name="Gupta V."/>
            <person name="Sidhu C."/>
            <person name="Korpole S."/>
            <person name="Pinnaka A.K."/>
        </authorList>
    </citation>
    <scope>NUCLEOTIDE SEQUENCE [LARGE SCALE GENOMIC DNA]</scope>
    <source>
        <strain evidence="10 11">AK90</strain>
    </source>
</reference>
<dbReference type="AlphaFoldDB" id="A0A3E0WIP5"/>
<evidence type="ECO:0000256" key="8">
    <source>
        <dbReference type="SAM" id="Phobius"/>
    </source>
</evidence>
<dbReference type="PROSITE" id="PS50893">
    <property type="entry name" value="ABC_TRANSPORTER_2"/>
    <property type="match status" value="1"/>
</dbReference>
<feature type="domain" description="ABC transporter" evidence="9">
    <location>
        <begin position="5"/>
        <end position="245"/>
    </location>
</feature>
<sequence length="307" mass="34728">MKVKVEVKNVYKAFQMYAKQSDKLLDLFQLKNRKSVREFLAVKDVSFEVFEGETVGIVGLNGSGKSTLSNMLAQVIQPTSGTIKINGETSLIAISAGLNTNLTGLENIDLKCMMHGLSKAQIEQVKPDIIEFADIGDYIYQPVKNYSSGMRARIGFAISVHTDPDILIIDEALSVGDSTFTQRCLLKMEEFKKKGKTIFFISHSSSQVQKFCEKVIWMHYGGVKEFGESKEVIKKYQNFVKWFNQLKVEEKKQHKQEMLDDQIQSISKRKQNKQEIERKRTTTGILSMIAMLSMLVVSGILVVLGYN</sequence>
<evidence type="ECO:0000259" key="9">
    <source>
        <dbReference type="PROSITE" id="PS50893"/>
    </source>
</evidence>
<dbReference type="CDD" id="cd03220">
    <property type="entry name" value="ABC_KpsT_Wzt"/>
    <property type="match status" value="1"/>
</dbReference>
<evidence type="ECO:0000256" key="7">
    <source>
        <dbReference type="ARBA" id="ARBA00023136"/>
    </source>
</evidence>
<dbReference type="SUPFAM" id="SSF52540">
    <property type="entry name" value="P-loop containing nucleoside triphosphate hydrolases"/>
    <property type="match status" value="1"/>
</dbReference>
<dbReference type="GO" id="GO:0005524">
    <property type="term" value="F:ATP binding"/>
    <property type="evidence" value="ECO:0007669"/>
    <property type="project" value="UniProtKB-KW"/>
</dbReference>
<evidence type="ECO:0000313" key="10">
    <source>
        <dbReference type="EMBL" id="RFA32093.1"/>
    </source>
</evidence>
<dbReference type="Pfam" id="PF00005">
    <property type="entry name" value="ABC_tran"/>
    <property type="match status" value="1"/>
</dbReference>
<name>A0A3E0WIP5_9BACI</name>
<proteinExistence type="inferred from homology"/>
<keyword evidence="5" id="KW-0067">ATP-binding</keyword>